<gene>
    <name evidence="2" type="ORF">Back11_64080</name>
</gene>
<dbReference type="EMBL" id="AP019308">
    <property type="protein sequence ID" value="BBH25063.1"/>
    <property type="molecule type" value="Genomic_DNA"/>
</dbReference>
<evidence type="ECO:0000313" key="3">
    <source>
        <dbReference type="Proteomes" id="UP000275368"/>
    </source>
</evidence>
<dbReference type="KEGG" id="pbk:Back11_64080"/>
<dbReference type="PROSITE" id="PS51257">
    <property type="entry name" value="PROKAR_LIPOPROTEIN"/>
    <property type="match status" value="1"/>
</dbReference>
<dbReference type="SUPFAM" id="SSF53850">
    <property type="entry name" value="Periplasmic binding protein-like II"/>
    <property type="match status" value="1"/>
</dbReference>
<dbReference type="Proteomes" id="UP000275368">
    <property type="component" value="Chromosome"/>
</dbReference>
<name>A0A3G9JJ81_9BACL</name>
<dbReference type="InterPro" id="IPR006059">
    <property type="entry name" value="SBP"/>
</dbReference>
<protein>
    <submittedName>
        <fullName evidence="2">Uncharacterized protein</fullName>
    </submittedName>
</protein>
<sequence length="540" mass="62444">MKILQRLRLQFLGALFLLIVLSGCFGEGHESSPESAEHSDEQQTLDLPERTSETGWLAEQKRKWNVGEPFTFDWYINLPNWKFKGKWTDYPILKDVTEITGALPSIQYPKGNVSDNMNLMIASGSLPDMITFQMNDPTVDRLIRRGLLYSYDELIDKYAPEFRDEIPDDVYQFSKSEVDNKLYGLPSFFISQWRFDHKNEIGVLAYHVRKDIYEELGSPNMSTPEGFIAALRAFKQKYPTLEGKPSIPLAAGENGWSLEMLEESFGIKPLFIDAVGNAHIKYKDPQFLSFIKFANQLYREGLLDPEYMLKQQPQFEEDLATKVFAVPLHYFGFGNANERLEARNPGAKFIAIEPLKAAPHVEFPSLNRLGWTFTAITKNAKDPEAMIKFARYMWNPEGNLLVNYGHERENYVIVDDTIERTIGTESEGIWTFRFFYHEWIPLKEKIKDIRNPVVNTYAADWTAYYSKINPPVTSPEGVIQTQIMSIITSEYPKIIVAETESKALEMYQTMMDMMKEAGLEQLEQYYDARYKKNIEQFFGN</sequence>
<dbReference type="InterPro" id="IPR050490">
    <property type="entry name" value="Bact_solute-bd_prot1"/>
</dbReference>
<accession>A0A3G9JJ81</accession>
<keyword evidence="3" id="KW-1185">Reference proteome</keyword>
<dbReference type="Pfam" id="PF01547">
    <property type="entry name" value="SBP_bac_1"/>
    <property type="match status" value="1"/>
</dbReference>
<dbReference type="AlphaFoldDB" id="A0A3G9JJ81"/>
<dbReference type="RefSeq" id="WP_125665655.1">
    <property type="nucleotide sequence ID" value="NZ_AP019308.1"/>
</dbReference>
<dbReference type="PANTHER" id="PTHR43649">
    <property type="entry name" value="ARABINOSE-BINDING PROTEIN-RELATED"/>
    <property type="match status" value="1"/>
</dbReference>
<dbReference type="Gene3D" id="3.40.190.10">
    <property type="entry name" value="Periplasmic binding protein-like II"/>
    <property type="match status" value="2"/>
</dbReference>
<proteinExistence type="predicted"/>
<dbReference type="PANTHER" id="PTHR43649:SF12">
    <property type="entry name" value="DIACETYLCHITOBIOSE BINDING PROTEIN DASA"/>
    <property type="match status" value="1"/>
</dbReference>
<reference evidence="2 3" key="1">
    <citation type="submission" date="2018-11" db="EMBL/GenBank/DDBJ databases">
        <title>Complete genome sequence of Paenibacillus baekrokdamisoli strain KCTC 33723.</title>
        <authorList>
            <person name="Kang S.W."/>
            <person name="Lee K.C."/>
            <person name="Kim K.K."/>
            <person name="Kim J.S."/>
            <person name="Kim D.S."/>
            <person name="Ko S.H."/>
            <person name="Yang S.H."/>
            <person name="Lee J.S."/>
        </authorList>
    </citation>
    <scope>NUCLEOTIDE SEQUENCE [LARGE SCALE GENOMIC DNA]</scope>
    <source>
        <strain evidence="2 3">KCTC 33723</strain>
    </source>
</reference>
<organism evidence="2 3">
    <name type="scientific">Paenibacillus baekrokdamisoli</name>
    <dbReference type="NCBI Taxonomy" id="1712516"/>
    <lineage>
        <taxon>Bacteria</taxon>
        <taxon>Bacillati</taxon>
        <taxon>Bacillota</taxon>
        <taxon>Bacilli</taxon>
        <taxon>Bacillales</taxon>
        <taxon>Paenibacillaceae</taxon>
        <taxon>Paenibacillus</taxon>
    </lineage>
</organism>
<dbReference type="OrthoDB" id="353914at2"/>
<evidence type="ECO:0000313" key="2">
    <source>
        <dbReference type="EMBL" id="BBH25063.1"/>
    </source>
</evidence>
<evidence type="ECO:0000256" key="1">
    <source>
        <dbReference type="SAM" id="MobiDB-lite"/>
    </source>
</evidence>
<feature type="region of interest" description="Disordered" evidence="1">
    <location>
        <begin position="30"/>
        <end position="52"/>
    </location>
</feature>